<feature type="chain" id="PRO_5037615556" evidence="5">
    <location>
        <begin position="21"/>
        <end position="273"/>
    </location>
</feature>
<proteinExistence type="inferred from homology"/>
<dbReference type="Proteomes" id="UP000721844">
    <property type="component" value="Unassembled WGS sequence"/>
</dbReference>
<evidence type="ECO:0000256" key="1">
    <source>
        <dbReference type="ARBA" id="ARBA00004196"/>
    </source>
</evidence>
<dbReference type="InterPro" id="IPR018313">
    <property type="entry name" value="SBP_3_CS"/>
</dbReference>
<reference evidence="7 8" key="1">
    <citation type="journal article" date="2021" name="Microorganisms">
        <title>Acidisoma silvae sp. nov. and Acidisomacellulosilytica sp. nov., Two Acidophilic Bacteria Isolated from Decaying Wood, Hydrolyzing Cellulose and Producing Poly-3-hydroxybutyrate.</title>
        <authorList>
            <person name="Mieszkin S."/>
            <person name="Pouder E."/>
            <person name="Uroz S."/>
            <person name="Simon-Colin C."/>
            <person name="Alain K."/>
        </authorList>
    </citation>
    <scope>NUCLEOTIDE SEQUENCE [LARGE SCALE GENOMIC DNA]</scope>
    <source>
        <strain evidence="7 8">HW T5.17</strain>
    </source>
</reference>
<dbReference type="InterPro" id="IPR001638">
    <property type="entry name" value="Solute-binding_3/MltF_N"/>
</dbReference>
<dbReference type="SUPFAM" id="SSF53850">
    <property type="entry name" value="Periplasmic binding protein-like II"/>
    <property type="match status" value="1"/>
</dbReference>
<evidence type="ECO:0000313" key="8">
    <source>
        <dbReference type="Proteomes" id="UP000721844"/>
    </source>
</evidence>
<keyword evidence="8" id="KW-1185">Reference proteome</keyword>
<evidence type="ECO:0000256" key="2">
    <source>
        <dbReference type="ARBA" id="ARBA00010333"/>
    </source>
</evidence>
<dbReference type="CDD" id="cd01004">
    <property type="entry name" value="PBP2_MidA_like"/>
    <property type="match status" value="1"/>
</dbReference>
<evidence type="ECO:0000256" key="5">
    <source>
        <dbReference type="SAM" id="SignalP"/>
    </source>
</evidence>
<dbReference type="PROSITE" id="PS01039">
    <property type="entry name" value="SBP_BACTERIAL_3"/>
    <property type="match status" value="1"/>
</dbReference>
<dbReference type="GO" id="GO:0030313">
    <property type="term" value="C:cell envelope"/>
    <property type="evidence" value="ECO:0007669"/>
    <property type="project" value="UniProtKB-SubCell"/>
</dbReference>
<evidence type="ECO:0000256" key="4">
    <source>
        <dbReference type="RuleBase" id="RU003744"/>
    </source>
</evidence>
<keyword evidence="3 5" id="KW-0732">Signal</keyword>
<gene>
    <name evidence="7" type="ORF">ACELLULO517_06500</name>
</gene>
<dbReference type="RefSeq" id="WP_227306492.1">
    <property type="nucleotide sequence ID" value="NZ_JAESVA010000002.1"/>
</dbReference>
<evidence type="ECO:0000259" key="6">
    <source>
        <dbReference type="SMART" id="SM00062"/>
    </source>
</evidence>
<feature type="domain" description="Solute-binding protein family 3/N-terminal" evidence="6">
    <location>
        <begin position="34"/>
        <end position="261"/>
    </location>
</feature>
<dbReference type="Pfam" id="PF00497">
    <property type="entry name" value="SBP_bac_3"/>
    <property type="match status" value="1"/>
</dbReference>
<accession>A0A963YZ53</accession>
<dbReference type="EMBL" id="JAESVA010000002">
    <property type="protein sequence ID" value="MCB8879877.1"/>
    <property type="molecule type" value="Genomic_DNA"/>
</dbReference>
<comment type="caution">
    <text evidence="7">The sequence shown here is derived from an EMBL/GenBank/DDBJ whole genome shotgun (WGS) entry which is preliminary data.</text>
</comment>
<dbReference type="PANTHER" id="PTHR35936:SF17">
    <property type="entry name" value="ARGININE-BINDING EXTRACELLULAR PROTEIN ARTP"/>
    <property type="match status" value="1"/>
</dbReference>
<sequence length="273" mass="28345">MRHLLALALLIGLPLGTAAAATPALPPAIAAKGSLTVAIIPNYPPMEFRDPATNALEGFDVDLGEALGKKLGLKIDWQETSFDQMLPSLTTGRVDAVLSGMGDLATRHAVAHFVDYLRSGPQFFVLTANAAKYPTIDAVCGKHVGASSRTSFPKEIAAWSVAHCGSTPVMFVGTNGSADARTQLKEGRIDVAVQGGETLPYIMKQEPGAYALVGTPILYQFTGLAVAHDDLTLGTAIAGALGAMIADGSYQALTAKWGLGPDGVDKVTIDAGQ</sequence>
<dbReference type="Gene3D" id="3.40.190.10">
    <property type="entry name" value="Periplasmic binding protein-like II"/>
    <property type="match status" value="2"/>
</dbReference>
<dbReference type="SMART" id="SM00062">
    <property type="entry name" value="PBPb"/>
    <property type="match status" value="1"/>
</dbReference>
<evidence type="ECO:0000313" key="7">
    <source>
        <dbReference type="EMBL" id="MCB8879877.1"/>
    </source>
</evidence>
<comment type="subcellular location">
    <subcellularLocation>
        <location evidence="1">Cell envelope</location>
    </subcellularLocation>
</comment>
<dbReference type="AlphaFoldDB" id="A0A963YZ53"/>
<name>A0A963YZ53_9PROT</name>
<organism evidence="7 8">
    <name type="scientific">Acidisoma cellulosilyticum</name>
    <dbReference type="NCBI Taxonomy" id="2802395"/>
    <lineage>
        <taxon>Bacteria</taxon>
        <taxon>Pseudomonadati</taxon>
        <taxon>Pseudomonadota</taxon>
        <taxon>Alphaproteobacteria</taxon>
        <taxon>Acetobacterales</taxon>
        <taxon>Acidocellaceae</taxon>
        <taxon>Acidisoma</taxon>
    </lineage>
</organism>
<protein>
    <submittedName>
        <fullName evidence="7">ABC transporter substrate-binding protein</fullName>
    </submittedName>
</protein>
<evidence type="ECO:0000256" key="3">
    <source>
        <dbReference type="ARBA" id="ARBA00022729"/>
    </source>
</evidence>
<dbReference type="PANTHER" id="PTHR35936">
    <property type="entry name" value="MEMBRANE-BOUND LYTIC MUREIN TRANSGLYCOSYLASE F"/>
    <property type="match status" value="1"/>
</dbReference>
<comment type="similarity">
    <text evidence="2 4">Belongs to the bacterial solute-binding protein 3 family.</text>
</comment>
<feature type="signal peptide" evidence="5">
    <location>
        <begin position="1"/>
        <end position="20"/>
    </location>
</feature>